<evidence type="ECO:0000256" key="1">
    <source>
        <dbReference type="SAM" id="MobiDB-lite"/>
    </source>
</evidence>
<sequence>DSPNCRNHHVKGETVGRPKIPPATSIAPPTILLTSDNIERTIDDIHSHINILCPESTTYTTPNDQDLEQFKSFRLRILRAQFWEAFPFINILFCDAYRLLESLIIDSEASVKFPTFPKRLSQQADILLYRLDDQMYKRIRIRHCSVFLETLLHKPQQYTHRC</sequence>
<feature type="region of interest" description="Disordered" evidence="1">
    <location>
        <begin position="1"/>
        <end position="23"/>
    </location>
</feature>
<dbReference type="AlphaFoldDB" id="A0A2S4UQZ6"/>
<name>A0A2S4UQZ6_9BASI</name>
<protein>
    <submittedName>
        <fullName evidence="2">Uncharacterized protein</fullName>
    </submittedName>
</protein>
<proteinExistence type="predicted"/>
<accession>A0A2S4UQZ6</accession>
<organism evidence="2 3">
    <name type="scientific">Puccinia striiformis</name>
    <dbReference type="NCBI Taxonomy" id="27350"/>
    <lineage>
        <taxon>Eukaryota</taxon>
        <taxon>Fungi</taxon>
        <taxon>Dikarya</taxon>
        <taxon>Basidiomycota</taxon>
        <taxon>Pucciniomycotina</taxon>
        <taxon>Pucciniomycetes</taxon>
        <taxon>Pucciniales</taxon>
        <taxon>Pucciniaceae</taxon>
        <taxon>Puccinia</taxon>
    </lineage>
</organism>
<comment type="caution">
    <text evidence="2">The sequence shown here is derived from an EMBL/GenBank/DDBJ whole genome shotgun (WGS) entry which is preliminary data.</text>
</comment>
<feature type="non-terminal residue" evidence="2">
    <location>
        <position position="162"/>
    </location>
</feature>
<reference evidence="2" key="1">
    <citation type="submission" date="2017-12" db="EMBL/GenBank/DDBJ databases">
        <title>Gene loss provides genomic basis for host adaptation in cereal stripe rust fungi.</title>
        <authorList>
            <person name="Xia C."/>
        </authorList>
    </citation>
    <scope>NUCLEOTIDE SEQUENCE [LARGE SCALE GENOMIC DNA]</scope>
    <source>
        <strain evidence="2">93-210</strain>
    </source>
</reference>
<evidence type="ECO:0000313" key="2">
    <source>
        <dbReference type="EMBL" id="POV99544.1"/>
    </source>
</evidence>
<evidence type="ECO:0000313" key="3">
    <source>
        <dbReference type="Proteomes" id="UP000239156"/>
    </source>
</evidence>
<gene>
    <name evidence="2" type="ORF">PSTT_13720</name>
</gene>
<dbReference type="EMBL" id="PKSL01000198">
    <property type="protein sequence ID" value="POV99544.1"/>
    <property type="molecule type" value="Genomic_DNA"/>
</dbReference>
<keyword evidence="3" id="KW-1185">Reference proteome</keyword>
<dbReference type="VEuPathDB" id="FungiDB:PSTT_13720"/>
<feature type="non-terminal residue" evidence="2">
    <location>
        <position position="1"/>
    </location>
</feature>
<dbReference type="Proteomes" id="UP000239156">
    <property type="component" value="Unassembled WGS sequence"/>
</dbReference>